<comment type="caution">
    <text evidence="1">The sequence shown here is derived from an EMBL/GenBank/DDBJ whole genome shotgun (WGS) entry which is preliminary data.</text>
</comment>
<evidence type="ECO:0000313" key="1">
    <source>
        <dbReference type="EMBL" id="KTF06781.1"/>
    </source>
</evidence>
<accession>A0A1B6NTY4</accession>
<name>A0A1B6NTY4_9ZZZZ</name>
<proteinExistence type="predicted"/>
<gene>
    <name evidence="1" type="ORF">MGSAQ_001724</name>
</gene>
<dbReference type="AlphaFoldDB" id="A0A1B6NTY4"/>
<reference evidence="1" key="1">
    <citation type="submission" date="2013-11" db="EMBL/GenBank/DDBJ databases">
        <title>Microbial diversity, functional groups and degradation webs in Northern and Southern Mediterranean and Red Sea marine crude oil polluted sites.</title>
        <authorList>
            <person name="Daffonchio D."/>
            <person name="Mapelli F."/>
            <person name="Ferrer M."/>
            <person name="Richter M."/>
            <person name="Cherif A."/>
            <person name="Malkawi H.I."/>
            <person name="Yakimov M.M."/>
            <person name="Abdel-Fattah Y.R."/>
            <person name="Blaghen M."/>
            <person name="Golyshin P.N."/>
            <person name="Kalogerakis N."/>
            <person name="Boon N."/>
            <person name="Magagnini M."/>
            <person name="Fava F."/>
        </authorList>
    </citation>
    <scope>NUCLEOTIDE SEQUENCE</scope>
</reference>
<organism evidence="1">
    <name type="scientific">marine sediment metagenome</name>
    <dbReference type="NCBI Taxonomy" id="412755"/>
    <lineage>
        <taxon>unclassified sequences</taxon>
        <taxon>metagenomes</taxon>
        <taxon>ecological metagenomes</taxon>
    </lineage>
</organism>
<sequence>MRPLHSCHQLLVIIAAPAVHGGQLLVHAEGLGSALHDRGATTAQAVAPAFLTGHAGDVAGGDSPLARCRVPGHQVVATSADVRAQVWVVQS</sequence>
<protein>
    <submittedName>
        <fullName evidence="1">Uncharacterized protein</fullName>
    </submittedName>
</protein>
<dbReference type="EMBL" id="AYSL01000943">
    <property type="protein sequence ID" value="KTF06781.1"/>
    <property type="molecule type" value="Genomic_DNA"/>
</dbReference>